<dbReference type="AlphaFoldDB" id="A0A387B846"/>
<evidence type="ECO:0000313" key="8">
    <source>
        <dbReference type="EMBL" id="AYF97365.1"/>
    </source>
</evidence>
<keyword evidence="9" id="KW-1185">Reference proteome</keyword>
<gene>
    <name evidence="8" type="ORF">D7I47_03250</name>
</gene>
<dbReference type="Proteomes" id="UP000278886">
    <property type="component" value="Chromosome"/>
</dbReference>
<dbReference type="EMBL" id="CP032630">
    <property type="protein sequence ID" value="AYF97365.1"/>
    <property type="molecule type" value="Genomic_DNA"/>
</dbReference>
<keyword evidence="3 6" id="KW-0812">Transmembrane</keyword>
<dbReference type="KEGG" id="lyd:D7I47_03250"/>
<feature type="transmembrane region" description="Helical" evidence="6">
    <location>
        <begin position="47"/>
        <end position="66"/>
    </location>
</feature>
<dbReference type="Pfam" id="PF13396">
    <property type="entry name" value="PLDc_N"/>
    <property type="match status" value="1"/>
</dbReference>
<keyword evidence="2" id="KW-1003">Cell membrane</keyword>
<organism evidence="8 9">
    <name type="scientific">Protaetiibacter intestinalis</name>
    <dbReference type="NCBI Taxonomy" id="2419774"/>
    <lineage>
        <taxon>Bacteria</taxon>
        <taxon>Bacillati</taxon>
        <taxon>Actinomycetota</taxon>
        <taxon>Actinomycetes</taxon>
        <taxon>Micrococcales</taxon>
        <taxon>Microbacteriaceae</taxon>
        <taxon>Protaetiibacter</taxon>
    </lineage>
</organism>
<accession>A0A387B846</accession>
<proteinExistence type="predicted"/>
<evidence type="ECO:0000256" key="1">
    <source>
        <dbReference type="ARBA" id="ARBA00004651"/>
    </source>
</evidence>
<sequence>MDFWQWLGTWFWWIFDTFVWIAGLILLFWVVLDLFRDRKLAGIWKAVWLIFLLFVPVIGSLFYLLVRGRGMGERWAERRGPVPEKDWKPAASATPADDILRAKELLDAGTITQGEFDALKSKALGRQYFG</sequence>
<evidence type="ECO:0000256" key="4">
    <source>
        <dbReference type="ARBA" id="ARBA00022989"/>
    </source>
</evidence>
<dbReference type="GO" id="GO:0005886">
    <property type="term" value="C:plasma membrane"/>
    <property type="evidence" value="ECO:0007669"/>
    <property type="project" value="UniProtKB-SubCell"/>
</dbReference>
<evidence type="ECO:0000313" key="9">
    <source>
        <dbReference type="Proteomes" id="UP000278886"/>
    </source>
</evidence>
<evidence type="ECO:0000256" key="3">
    <source>
        <dbReference type="ARBA" id="ARBA00022692"/>
    </source>
</evidence>
<comment type="subcellular location">
    <subcellularLocation>
        <location evidence="1">Cell membrane</location>
        <topology evidence="1">Multi-pass membrane protein</topology>
    </subcellularLocation>
</comment>
<keyword evidence="5 6" id="KW-0472">Membrane</keyword>
<name>A0A387B846_9MICO</name>
<keyword evidence="4 6" id="KW-1133">Transmembrane helix</keyword>
<evidence type="ECO:0000256" key="5">
    <source>
        <dbReference type="ARBA" id="ARBA00023136"/>
    </source>
</evidence>
<evidence type="ECO:0000259" key="7">
    <source>
        <dbReference type="Pfam" id="PF13396"/>
    </source>
</evidence>
<dbReference type="RefSeq" id="WP_120761716.1">
    <property type="nucleotide sequence ID" value="NZ_CP032630.1"/>
</dbReference>
<feature type="domain" description="Cardiolipin synthase N-terminal" evidence="7">
    <location>
        <begin position="25"/>
        <end position="67"/>
    </location>
</feature>
<protein>
    <recommendedName>
        <fullName evidence="7">Cardiolipin synthase N-terminal domain-containing protein</fullName>
    </recommendedName>
</protein>
<evidence type="ECO:0000256" key="6">
    <source>
        <dbReference type="SAM" id="Phobius"/>
    </source>
</evidence>
<dbReference type="InterPro" id="IPR027379">
    <property type="entry name" value="CLS_N"/>
</dbReference>
<evidence type="ECO:0000256" key="2">
    <source>
        <dbReference type="ARBA" id="ARBA00022475"/>
    </source>
</evidence>
<reference evidence="9" key="1">
    <citation type="submission" date="2018-09" db="EMBL/GenBank/DDBJ databases">
        <title>Genome sequencing of strain 2DFWR-13.</title>
        <authorList>
            <person name="Heo J."/>
            <person name="Kim S.-J."/>
            <person name="Kwon S.-W."/>
        </authorList>
    </citation>
    <scope>NUCLEOTIDE SEQUENCE [LARGE SCALE GENOMIC DNA]</scope>
    <source>
        <strain evidence="9">2DFWR-13</strain>
    </source>
</reference>
<dbReference type="OrthoDB" id="7596142at2"/>
<feature type="transmembrane region" description="Helical" evidence="6">
    <location>
        <begin position="12"/>
        <end position="35"/>
    </location>
</feature>